<dbReference type="InterPro" id="IPR013096">
    <property type="entry name" value="Cupin_2"/>
</dbReference>
<evidence type="ECO:0000313" key="3">
    <source>
        <dbReference type="EMBL" id="MBM6738207.1"/>
    </source>
</evidence>
<name>A0ABS2E9C0_9FIRM</name>
<dbReference type="Proteomes" id="UP000716906">
    <property type="component" value="Unassembled WGS sequence"/>
</dbReference>
<dbReference type="PANTHER" id="PTHR35848:SF6">
    <property type="entry name" value="CUPIN TYPE-2 DOMAIN-CONTAINING PROTEIN"/>
    <property type="match status" value="1"/>
</dbReference>
<keyword evidence="4" id="KW-1185">Reference proteome</keyword>
<evidence type="ECO:0000259" key="2">
    <source>
        <dbReference type="Pfam" id="PF07883"/>
    </source>
</evidence>
<gene>
    <name evidence="3" type="ORF">H7U36_08870</name>
</gene>
<reference evidence="3 4" key="1">
    <citation type="journal article" date="2021" name="Sci. Rep.">
        <title>The distribution of antibiotic resistance genes in chicken gut microbiota commensals.</title>
        <authorList>
            <person name="Juricova H."/>
            <person name="Matiasovicova J."/>
            <person name="Kubasova T."/>
            <person name="Cejkova D."/>
            <person name="Rychlik I."/>
        </authorList>
    </citation>
    <scope>NUCLEOTIDE SEQUENCE [LARGE SCALE GENOMIC DNA]</scope>
    <source>
        <strain evidence="3 4">An773</strain>
    </source>
</reference>
<dbReference type="Gene3D" id="2.60.120.10">
    <property type="entry name" value="Jelly Rolls"/>
    <property type="match status" value="1"/>
</dbReference>
<dbReference type="InterPro" id="IPR011051">
    <property type="entry name" value="RmlC_Cupin_sf"/>
</dbReference>
<accession>A0ABS2E9C0</accession>
<dbReference type="RefSeq" id="WP_138303120.1">
    <property type="nucleotide sequence ID" value="NZ_JACLYY010000007.1"/>
</dbReference>
<protein>
    <submittedName>
        <fullName evidence="3">Cupin domain-containing protein</fullName>
    </submittedName>
</protein>
<evidence type="ECO:0000256" key="1">
    <source>
        <dbReference type="ARBA" id="ARBA00022723"/>
    </source>
</evidence>
<dbReference type="EMBL" id="JACLYY010000007">
    <property type="protein sequence ID" value="MBM6738207.1"/>
    <property type="molecule type" value="Genomic_DNA"/>
</dbReference>
<feature type="domain" description="Cupin type-2" evidence="2">
    <location>
        <begin position="39"/>
        <end position="106"/>
    </location>
</feature>
<dbReference type="PANTHER" id="PTHR35848">
    <property type="entry name" value="OXALATE-BINDING PROTEIN"/>
    <property type="match status" value="1"/>
</dbReference>
<dbReference type="InterPro" id="IPR051610">
    <property type="entry name" value="GPI/OXD"/>
</dbReference>
<keyword evidence="1" id="KW-0479">Metal-binding</keyword>
<evidence type="ECO:0000313" key="4">
    <source>
        <dbReference type="Proteomes" id="UP000716906"/>
    </source>
</evidence>
<proteinExistence type="predicted"/>
<sequence length="109" mass="11605">MLIDFNAIEEIRVPGMNGGTGEMSARMFMDQGGKIIPCRIHAGGSIGMHPHPTSDDINYILSGTGKAVCDGNEELLAPGVCHICRKGSAHSIVNTGKEDLVMLTIVVER</sequence>
<dbReference type="InterPro" id="IPR014710">
    <property type="entry name" value="RmlC-like_jellyroll"/>
</dbReference>
<comment type="caution">
    <text evidence="3">The sequence shown here is derived from an EMBL/GenBank/DDBJ whole genome shotgun (WGS) entry which is preliminary data.</text>
</comment>
<organism evidence="3 4">
    <name type="scientific">Faecalicatena fissicatena</name>
    <dbReference type="NCBI Taxonomy" id="290055"/>
    <lineage>
        <taxon>Bacteria</taxon>
        <taxon>Bacillati</taxon>
        <taxon>Bacillota</taxon>
        <taxon>Clostridia</taxon>
        <taxon>Lachnospirales</taxon>
        <taxon>Lachnospiraceae</taxon>
        <taxon>Faecalicatena</taxon>
    </lineage>
</organism>
<dbReference type="SUPFAM" id="SSF51182">
    <property type="entry name" value="RmlC-like cupins"/>
    <property type="match status" value="1"/>
</dbReference>
<dbReference type="Pfam" id="PF07883">
    <property type="entry name" value="Cupin_2"/>
    <property type="match status" value="1"/>
</dbReference>